<sequence>MYAAPADHCDWEVIDCTDLSNEVLGNKADKATTLAGYGISDAYTKNVVDTSLANKANLVNSSNIFDFDAWAKGLQGLTNPVYRGTLDKVDYNEKSFAITTTEPNGYTNGWNPSAPQSMRIAVKPNTKYLFSWLPSSTTCGAYVFLNGINTDATRFELRKGFGSFTTAEDTTYIAIRFDYYGTGFFKVSKIMIAEKESIYLPNEVAEGVTEVANEVLAFEKTTQTSLANKYDSSNVEVGKGELTPAQAIYDGCEGSFNYSKIGKTVTVALNITTLVAGKNYVQFAGLPFNAMTASGLSSIAVYTTANKLVNIRLDGSWLYINSPDTTFAEGEKINVIVTYIID</sequence>
<organism evidence="1 2">
    <name type="scientific">Ruminococcus bromii</name>
    <dbReference type="NCBI Taxonomy" id="40518"/>
    <lineage>
        <taxon>Bacteria</taxon>
        <taxon>Bacillati</taxon>
        <taxon>Bacillota</taxon>
        <taxon>Clostridia</taxon>
        <taxon>Eubacteriales</taxon>
        <taxon>Oscillospiraceae</taxon>
        <taxon>Ruminococcus</taxon>
    </lineage>
</organism>
<dbReference type="AlphaFoldDB" id="A0A2N0UJG1"/>
<name>A0A2N0UJG1_9FIRM</name>
<protein>
    <submittedName>
        <fullName evidence="1">Uncharacterized protein</fullName>
    </submittedName>
</protein>
<evidence type="ECO:0000313" key="2">
    <source>
        <dbReference type="Proteomes" id="UP000233425"/>
    </source>
</evidence>
<dbReference type="EMBL" id="NNSR01000073">
    <property type="protein sequence ID" value="PKD27068.1"/>
    <property type="molecule type" value="Genomic_DNA"/>
</dbReference>
<evidence type="ECO:0000313" key="1">
    <source>
        <dbReference type="EMBL" id="PKD27068.1"/>
    </source>
</evidence>
<comment type="caution">
    <text evidence="1">The sequence shown here is derived from an EMBL/GenBank/DDBJ whole genome shotgun (WGS) entry which is preliminary data.</text>
</comment>
<keyword evidence="2" id="KW-1185">Reference proteome</keyword>
<accession>A0A2N0UJG1</accession>
<proteinExistence type="predicted"/>
<dbReference type="Proteomes" id="UP000233425">
    <property type="component" value="Unassembled WGS sequence"/>
</dbReference>
<gene>
    <name evidence="1" type="ORF">RBATCC27255_01936</name>
</gene>
<reference evidence="1" key="1">
    <citation type="journal article" date="2018" name="Environ. Microbiol.">
        <title>Sporulation capability and amylosome conservation among diverse human colonic and rumen isolates of the keystone starch-degrader Ruminococcus bromii.</title>
        <authorList>
            <person name="Mukhopadhya I."/>
            <person name="Morais S."/>
            <person name="Laverde-Gomez J."/>
            <person name="Sheridan P.O."/>
            <person name="Walker A.W."/>
            <person name="Kelly W."/>
            <person name="Klieve A.V."/>
            <person name="Ouwerkerk D."/>
            <person name="Duncan S.H."/>
            <person name="Louis P."/>
            <person name="Koropatkin N."/>
            <person name="Cockburn D."/>
            <person name="Kibler R."/>
            <person name="Cooper P.J."/>
            <person name="Sandoval C."/>
            <person name="Crost E."/>
            <person name="Juge N."/>
            <person name="Bayer E.A."/>
            <person name="Flint H.J."/>
        </authorList>
    </citation>
    <scope>NUCLEOTIDE SEQUENCE [LARGE SCALE GENOMIC DNA]</scope>
    <source>
        <strain evidence="1">ATCC 27255</strain>
    </source>
</reference>